<feature type="domain" description="PAS fold-3" evidence="6">
    <location>
        <begin position="169"/>
        <end position="212"/>
    </location>
</feature>
<dbReference type="Pfam" id="PF08447">
    <property type="entry name" value="PAS_3"/>
    <property type="match status" value="1"/>
</dbReference>
<feature type="region of interest" description="Disordered" evidence="5">
    <location>
        <begin position="242"/>
        <end position="322"/>
    </location>
</feature>
<organism evidence="7 8">
    <name type="scientific">Eumeta variegata</name>
    <name type="common">Bagworm moth</name>
    <name type="synonym">Eumeta japonica</name>
    <dbReference type="NCBI Taxonomy" id="151549"/>
    <lineage>
        <taxon>Eukaryota</taxon>
        <taxon>Metazoa</taxon>
        <taxon>Ecdysozoa</taxon>
        <taxon>Arthropoda</taxon>
        <taxon>Hexapoda</taxon>
        <taxon>Insecta</taxon>
        <taxon>Pterygota</taxon>
        <taxon>Neoptera</taxon>
        <taxon>Endopterygota</taxon>
        <taxon>Lepidoptera</taxon>
        <taxon>Glossata</taxon>
        <taxon>Ditrysia</taxon>
        <taxon>Tineoidea</taxon>
        <taxon>Psychidae</taxon>
        <taxon>Oiketicinae</taxon>
        <taxon>Eumeta</taxon>
    </lineage>
</organism>
<dbReference type="SMART" id="SM00086">
    <property type="entry name" value="PAC"/>
    <property type="match status" value="1"/>
</dbReference>
<accession>A0A4C1SRW2</accession>
<feature type="compositionally biased region" description="Polar residues" evidence="5">
    <location>
        <begin position="307"/>
        <end position="322"/>
    </location>
</feature>
<dbReference type="STRING" id="151549.A0A4C1SRW2"/>
<dbReference type="GO" id="GO:0010557">
    <property type="term" value="P:positive regulation of macromolecule biosynthetic process"/>
    <property type="evidence" value="ECO:0007669"/>
    <property type="project" value="UniProtKB-ARBA"/>
</dbReference>
<evidence type="ECO:0000256" key="4">
    <source>
        <dbReference type="ARBA" id="ARBA00023242"/>
    </source>
</evidence>
<comment type="caution">
    <text evidence="7">The sequence shown here is derived from an EMBL/GenBank/DDBJ whole genome shotgun (WGS) entry which is preliminary data.</text>
</comment>
<dbReference type="GO" id="GO:0000981">
    <property type="term" value="F:DNA-binding transcription factor activity, RNA polymerase II-specific"/>
    <property type="evidence" value="ECO:0007669"/>
    <property type="project" value="TreeGrafter"/>
</dbReference>
<evidence type="ECO:0000256" key="5">
    <source>
        <dbReference type="SAM" id="MobiDB-lite"/>
    </source>
</evidence>
<keyword evidence="8" id="KW-1185">Reference proteome</keyword>
<evidence type="ECO:0000256" key="2">
    <source>
        <dbReference type="ARBA" id="ARBA00023125"/>
    </source>
</evidence>
<evidence type="ECO:0000313" key="8">
    <source>
        <dbReference type="Proteomes" id="UP000299102"/>
    </source>
</evidence>
<dbReference type="AlphaFoldDB" id="A0A4C1SRW2"/>
<reference evidence="7 8" key="1">
    <citation type="journal article" date="2019" name="Commun. Biol.">
        <title>The bagworm genome reveals a unique fibroin gene that provides high tensile strength.</title>
        <authorList>
            <person name="Kono N."/>
            <person name="Nakamura H."/>
            <person name="Ohtoshi R."/>
            <person name="Tomita M."/>
            <person name="Numata K."/>
            <person name="Arakawa K."/>
        </authorList>
    </citation>
    <scope>NUCLEOTIDE SEQUENCE [LARGE SCALE GENOMIC DNA]</scope>
</reference>
<evidence type="ECO:0000313" key="7">
    <source>
        <dbReference type="EMBL" id="GBP04077.1"/>
    </source>
</evidence>
<evidence type="ECO:0000256" key="1">
    <source>
        <dbReference type="ARBA" id="ARBA00023015"/>
    </source>
</evidence>
<evidence type="ECO:0000259" key="6">
    <source>
        <dbReference type="Pfam" id="PF08447"/>
    </source>
</evidence>
<dbReference type="PANTHER" id="PTHR23043">
    <property type="entry name" value="HYPOXIA-INDUCIBLE FACTOR 1 ALPHA"/>
    <property type="match status" value="1"/>
</dbReference>
<dbReference type="EMBL" id="BGZK01003729">
    <property type="protein sequence ID" value="GBP04077.1"/>
    <property type="molecule type" value="Genomic_DNA"/>
</dbReference>
<dbReference type="Proteomes" id="UP000299102">
    <property type="component" value="Unassembled WGS sequence"/>
</dbReference>
<feature type="region of interest" description="Disordered" evidence="5">
    <location>
        <begin position="98"/>
        <end position="123"/>
    </location>
</feature>
<name>A0A4C1SRW2_EUMVA</name>
<dbReference type="InterPro" id="IPR013655">
    <property type="entry name" value="PAS_fold_3"/>
</dbReference>
<dbReference type="OrthoDB" id="6021714at2759"/>
<dbReference type="Gene3D" id="3.30.450.20">
    <property type="entry name" value="PAS domain"/>
    <property type="match status" value="1"/>
</dbReference>
<dbReference type="GO" id="GO:0000977">
    <property type="term" value="F:RNA polymerase II transcription regulatory region sequence-specific DNA binding"/>
    <property type="evidence" value="ECO:0007669"/>
    <property type="project" value="TreeGrafter"/>
</dbReference>
<dbReference type="SUPFAM" id="SSF55785">
    <property type="entry name" value="PYP-like sensor domain (PAS domain)"/>
    <property type="match status" value="1"/>
</dbReference>
<keyword evidence="4" id="KW-0539">Nucleus</keyword>
<evidence type="ECO:0000256" key="3">
    <source>
        <dbReference type="ARBA" id="ARBA00023163"/>
    </source>
</evidence>
<keyword evidence="1" id="KW-0805">Transcription regulation</keyword>
<dbReference type="InterPro" id="IPR001610">
    <property type="entry name" value="PAC"/>
</dbReference>
<sequence length="346" mass="37214">MVGGYKITIPQAITLQLTQILSQDSSWSTNLSGTDLNLGAAIRRSPAVDLFEQHQGTHILQVEMTGSSIFDYIHQADHAEFAEQLGLSLTSGGIAGSGSQTGPAGLASPHSGGSDDGVGSHGTNNPDGMVALAIALPPPSVHEIRLECDMFVTRLNFDFRIAHCEPSNRKGQVLTGYYRLMNKNGGYTWMQSCATVVCNSKNADEQNIICVNYVISNRENENLILDCCQLEPSLDSIKHEDLSSIDKNSGSPGGDAAAAGDTNHNGLAGSEMKLTSPKTEPDTQQQNGNDSHPSSNYHKRKRKTKITPVQQTTESETGIDNNVVINEPNAKVPAVERETPRCAYLH</sequence>
<dbReference type="InterPro" id="IPR035965">
    <property type="entry name" value="PAS-like_dom_sf"/>
</dbReference>
<proteinExistence type="predicted"/>
<dbReference type="PANTHER" id="PTHR23043:SF26">
    <property type="entry name" value="PROTEIN TRACHEALESS"/>
    <property type="match status" value="1"/>
</dbReference>
<protein>
    <submittedName>
        <fullName evidence="7">Protein trachealess</fullName>
    </submittedName>
</protein>
<feature type="compositionally biased region" description="Polar residues" evidence="5">
    <location>
        <begin position="276"/>
        <end position="296"/>
    </location>
</feature>
<keyword evidence="3" id="KW-0804">Transcription</keyword>
<gene>
    <name evidence="7" type="primary">trh</name>
    <name evidence="7" type="ORF">EVAR_73122_1</name>
</gene>
<keyword evidence="2" id="KW-0238">DNA-binding</keyword>